<organism evidence="2">
    <name type="scientific">Aphanomyces invadans</name>
    <dbReference type="NCBI Taxonomy" id="157072"/>
    <lineage>
        <taxon>Eukaryota</taxon>
        <taxon>Sar</taxon>
        <taxon>Stramenopiles</taxon>
        <taxon>Oomycota</taxon>
        <taxon>Saprolegniomycetes</taxon>
        <taxon>Saprolegniales</taxon>
        <taxon>Verrucalvaceae</taxon>
        <taxon>Aphanomyces</taxon>
    </lineage>
</organism>
<evidence type="ECO:0000256" key="1">
    <source>
        <dbReference type="SAM" id="MobiDB-lite"/>
    </source>
</evidence>
<reference evidence="2" key="1">
    <citation type="submission" date="2013-12" db="EMBL/GenBank/DDBJ databases">
        <title>The Genome Sequence of Aphanomyces invadans NJM9701.</title>
        <authorList>
            <consortium name="The Broad Institute Genomics Platform"/>
            <person name="Russ C."/>
            <person name="Tyler B."/>
            <person name="van West P."/>
            <person name="Dieguez-Uribeondo J."/>
            <person name="Young S.K."/>
            <person name="Zeng Q."/>
            <person name="Gargeya S."/>
            <person name="Fitzgerald M."/>
            <person name="Abouelleil A."/>
            <person name="Alvarado L."/>
            <person name="Chapman S.B."/>
            <person name="Gainer-Dewar J."/>
            <person name="Goldberg J."/>
            <person name="Griggs A."/>
            <person name="Gujja S."/>
            <person name="Hansen M."/>
            <person name="Howarth C."/>
            <person name="Imamovic A."/>
            <person name="Ireland A."/>
            <person name="Larimer J."/>
            <person name="McCowan C."/>
            <person name="Murphy C."/>
            <person name="Pearson M."/>
            <person name="Poon T.W."/>
            <person name="Priest M."/>
            <person name="Roberts A."/>
            <person name="Saif S."/>
            <person name="Shea T."/>
            <person name="Sykes S."/>
            <person name="Wortman J."/>
            <person name="Nusbaum C."/>
            <person name="Birren B."/>
        </authorList>
    </citation>
    <scope>NUCLEOTIDE SEQUENCE [LARGE SCALE GENOMIC DNA]</scope>
    <source>
        <strain evidence="2">NJM9701</strain>
    </source>
</reference>
<dbReference type="eggNOG" id="ENOG502SFDI">
    <property type="taxonomic scope" value="Eukaryota"/>
</dbReference>
<protein>
    <submittedName>
        <fullName evidence="2">Uncharacterized protein</fullName>
    </submittedName>
</protein>
<sequence length="296" mass="33432">MYSLDVKRLQEKKQRDAAMMNKKLTDDSPRTKESRIQRVYGKSTDGMYEEYNHRVSSWATSTLETPPEWKASYGHLTTAVTNPMVWPREPHKELGASFMDGGKYSPHGKYRGGGDCLQSPLPPEPRKPVFDHGTYHDPIDSPFRRRAKGKEIQGPLRYNTVVREYPDVPHDFDSTWTEPKPLPQWRFPDPSKWCGGEFGVTFNSRDTATALFDGIGTQKHAPSIAATERYVLPRKAATPPSPLKKGSSHSPIPRAKSAPVSHDKLYMNSILSVNTEASHIVLRQLSPHKKTAHSDR</sequence>
<evidence type="ECO:0000313" key="2">
    <source>
        <dbReference type="EMBL" id="ETW00466.1"/>
    </source>
</evidence>
<dbReference type="GeneID" id="20084137"/>
<accession>A0A024U224</accession>
<proteinExistence type="predicted"/>
<feature type="region of interest" description="Disordered" evidence="1">
    <location>
        <begin position="1"/>
        <end position="35"/>
    </location>
</feature>
<name>A0A024U224_9STRA</name>
<dbReference type="VEuPathDB" id="FungiDB:H310_07087"/>
<dbReference type="EMBL" id="KI913964">
    <property type="protein sequence ID" value="ETW00466.1"/>
    <property type="molecule type" value="Genomic_DNA"/>
</dbReference>
<dbReference type="OrthoDB" id="73102at2759"/>
<gene>
    <name evidence="2" type="ORF">H310_07087</name>
</gene>
<dbReference type="RefSeq" id="XP_008870601.1">
    <property type="nucleotide sequence ID" value="XM_008872379.1"/>
</dbReference>
<feature type="compositionally biased region" description="Basic and acidic residues" evidence="1">
    <location>
        <begin position="1"/>
        <end position="16"/>
    </location>
</feature>
<feature type="compositionally biased region" description="Basic and acidic residues" evidence="1">
    <location>
        <begin position="23"/>
        <end position="35"/>
    </location>
</feature>
<dbReference type="AlphaFoldDB" id="A0A024U224"/>
<feature type="region of interest" description="Disordered" evidence="1">
    <location>
        <begin position="236"/>
        <end position="260"/>
    </location>
</feature>